<reference evidence="2 3" key="2">
    <citation type="submission" date="2020-06" db="EMBL/GenBank/DDBJ databases">
        <title>Ramlibacter rhizophilus sp. nov., isolated from rhizosphere soil of national flower Mugunghwa from South Korea.</title>
        <authorList>
            <person name="Zheng-Fei Y."/>
            <person name="Huan T."/>
        </authorList>
    </citation>
    <scope>NUCLEOTIDE SEQUENCE [LARGE SCALE GENOMIC DNA]</scope>
    <source>
        <strain evidence="2 3">B156</strain>
    </source>
</reference>
<comment type="caution">
    <text evidence="2">The sequence shown here is derived from an EMBL/GenBank/DDBJ whole genome shotgun (WGS) entry which is preliminary data.</text>
</comment>
<name>A0A849K9L6_9BURK</name>
<dbReference type="RefSeq" id="WP_171556569.1">
    <property type="nucleotide sequence ID" value="NZ_JABFCS010000001.1"/>
</dbReference>
<reference evidence="2 3" key="1">
    <citation type="submission" date="2020-05" db="EMBL/GenBank/DDBJ databases">
        <authorList>
            <person name="Khan S.A."/>
            <person name="Jeon C.O."/>
            <person name="Chun B.H."/>
        </authorList>
    </citation>
    <scope>NUCLEOTIDE SEQUENCE [LARGE SCALE GENOMIC DNA]</scope>
    <source>
        <strain evidence="2 3">B156</strain>
    </source>
</reference>
<protein>
    <recommendedName>
        <fullName evidence="4">Toxin CptA</fullName>
    </recommendedName>
</protein>
<evidence type="ECO:0000313" key="3">
    <source>
        <dbReference type="Proteomes" id="UP000552954"/>
    </source>
</evidence>
<evidence type="ECO:0000256" key="1">
    <source>
        <dbReference type="SAM" id="Phobius"/>
    </source>
</evidence>
<proteinExistence type="predicted"/>
<keyword evidence="1" id="KW-1133">Transmembrane helix</keyword>
<evidence type="ECO:0008006" key="4">
    <source>
        <dbReference type="Google" id="ProtNLM"/>
    </source>
</evidence>
<evidence type="ECO:0000313" key="2">
    <source>
        <dbReference type="EMBL" id="NNU42186.1"/>
    </source>
</evidence>
<keyword evidence="1" id="KW-0812">Transmembrane</keyword>
<dbReference type="Proteomes" id="UP000552954">
    <property type="component" value="Unassembled WGS sequence"/>
</dbReference>
<sequence length="155" mass="16945">MHSAPSVNYPVGRSAFAVRAALALAAACLAVIALWSVQAPFGWRQLAALAAVLACAVLAWDAWRRSPAGVLRWDGREWTWETWEEGGRVAGGQPAIALDLQSRLLLRWRPEQGGARWLWVEREAAPSHWDALRRAVYSRASTQVPAAGKPPAAEQ</sequence>
<feature type="transmembrane region" description="Helical" evidence="1">
    <location>
        <begin position="16"/>
        <end position="37"/>
    </location>
</feature>
<keyword evidence="3" id="KW-1185">Reference proteome</keyword>
<feature type="transmembrane region" description="Helical" evidence="1">
    <location>
        <begin position="43"/>
        <end position="63"/>
    </location>
</feature>
<dbReference type="AlphaFoldDB" id="A0A849K9L6"/>
<organism evidence="2 3">
    <name type="scientific">Ramlibacter montanisoli</name>
    <dbReference type="NCBI Taxonomy" id="2732512"/>
    <lineage>
        <taxon>Bacteria</taxon>
        <taxon>Pseudomonadati</taxon>
        <taxon>Pseudomonadota</taxon>
        <taxon>Betaproteobacteria</taxon>
        <taxon>Burkholderiales</taxon>
        <taxon>Comamonadaceae</taxon>
        <taxon>Ramlibacter</taxon>
    </lineage>
</organism>
<accession>A0A849K9L6</accession>
<dbReference type="EMBL" id="JABFCS010000001">
    <property type="protein sequence ID" value="NNU42186.1"/>
    <property type="molecule type" value="Genomic_DNA"/>
</dbReference>
<keyword evidence="1" id="KW-0472">Membrane</keyword>
<gene>
    <name evidence="2" type="ORF">HK415_01965</name>
</gene>